<dbReference type="NCBIfam" id="TIGR04183">
    <property type="entry name" value="Por_Secre_tail"/>
    <property type="match status" value="1"/>
</dbReference>
<gene>
    <name evidence="4" type="ORF">SAMN04489796_1122</name>
</gene>
<dbReference type="EMBL" id="FNCZ01000012">
    <property type="protein sequence ID" value="SDI49556.1"/>
    <property type="molecule type" value="Genomic_DNA"/>
</dbReference>
<protein>
    <submittedName>
        <fullName evidence="4">Por secretion system C-terminal sorting domain-containing protein</fullName>
    </submittedName>
</protein>
<name>A0A1G8L1M7_9FLAO</name>
<keyword evidence="1 2" id="KW-0732">Signal</keyword>
<dbReference type="STRING" id="262004.SAMN04489796_1122"/>
<evidence type="ECO:0000256" key="2">
    <source>
        <dbReference type="SAM" id="SignalP"/>
    </source>
</evidence>
<dbReference type="Pfam" id="PF18962">
    <property type="entry name" value="Por_Secre_tail"/>
    <property type="match status" value="1"/>
</dbReference>
<dbReference type="InterPro" id="IPR026444">
    <property type="entry name" value="Secre_tail"/>
</dbReference>
<sequence length="972" mass="104306">MSIIKYIKPQMKKIALVLLLLSFCYSNAQITTYPYSENFESGPAGWSSLGTNNSWELGNPSGFIINSAASGTMAWVTNLDSEYANNESGYVQSPIFDFSSLTEPTVQLNIWLDCGSGDGAVLQSSIDSGVTWQNVGGFNDDENWFNDDFINANPGGQPIGWAGGGPSGDTENWFTAIHDLTELIGESNVIFRMAFGSDNTGFSNDGIAFDNFKIYSQDCYAGEDTNLFACVGSSSGLLNLNDLLSEGVASGYWDQEDSNFNITNGVIDLSEVEYTDLYNFTYTVNGENNCTDSALIQLNLQIIPDAGSDNTLTICTAGEVYLYSYLDDSVSNDGIWESLNEPPVFIEWGVVDLRDYAIGSYDFKYTMTSENCGEEDSSILTIVIEALSAGEDGVLDVCDSFTEEDLFNALGGNPGLGGVWSPAINGPGNYTYTQPATTNCPETSATVVVNEIVQLSAGIDTVLESCSESSLEEFLVELGGDEGGIWSPNNYNGSGIYTYTHPSTDCTVESSATVYFSIPDPPNAGSDADVNGNFGSSDLDDLRGQLRSANYNSNVDDGIWVQVDNGSPNVLTSVEGEVDFPNTGAGDAQVYEFEYQVSGVCTDDIATVIVRIYGDDTAGTDGTLIICPGGNFSYSYLFNELGGNPSIRGYWVEDIDGPGIYTYIAQDNQGFDADEATVTVIEEELKSAGQNGELNSCVGETPLEEDLFLALGETAELGGSWEETTTGVYEYSHAATACYPVVSATVTLIEELQKSAGTDASINICEGETLTNAELFSALGETADTGGIWEETTTGVYEYSHAATTCYPLVSATVTLIEEIQKSAGENGTLEIGNGTIVTETQLFEALEGSPDLGGTWSPELAGEGTYTYTHVEGICSESSAEVVVIEGSLSIDDEDLETISVYPNPAKAVIQIRNSNTIAIKAIEVFTITGQLVMRVEDNFTEINVSKLESAMYFLQIKTEIGQQTIKFIKE</sequence>
<feature type="domain" description="Secretion system C-terminal sorting" evidence="3">
    <location>
        <begin position="902"/>
        <end position="970"/>
    </location>
</feature>
<feature type="chain" id="PRO_5011557732" evidence="2">
    <location>
        <begin position="29"/>
        <end position="972"/>
    </location>
</feature>
<accession>A0A1G8L1M7</accession>
<evidence type="ECO:0000259" key="3">
    <source>
        <dbReference type="Pfam" id="PF18962"/>
    </source>
</evidence>
<evidence type="ECO:0000313" key="5">
    <source>
        <dbReference type="Proteomes" id="UP000199492"/>
    </source>
</evidence>
<dbReference type="Gene3D" id="2.60.120.260">
    <property type="entry name" value="Galactose-binding domain-like"/>
    <property type="match status" value="1"/>
</dbReference>
<organism evidence="4 5">
    <name type="scientific">Winogradskyella thalassocola</name>
    <dbReference type="NCBI Taxonomy" id="262004"/>
    <lineage>
        <taxon>Bacteria</taxon>
        <taxon>Pseudomonadati</taxon>
        <taxon>Bacteroidota</taxon>
        <taxon>Flavobacteriia</taxon>
        <taxon>Flavobacteriales</taxon>
        <taxon>Flavobacteriaceae</taxon>
        <taxon>Winogradskyella</taxon>
    </lineage>
</organism>
<dbReference type="AlphaFoldDB" id="A0A1G8L1M7"/>
<proteinExistence type="predicted"/>
<evidence type="ECO:0000256" key="1">
    <source>
        <dbReference type="ARBA" id="ARBA00022729"/>
    </source>
</evidence>
<reference evidence="5" key="1">
    <citation type="submission" date="2016-10" db="EMBL/GenBank/DDBJ databases">
        <authorList>
            <person name="Varghese N."/>
            <person name="Submissions S."/>
        </authorList>
    </citation>
    <scope>NUCLEOTIDE SEQUENCE [LARGE SCALE GENOMIC DNA]</scope>
    <source>
        <strain evidence="5">DSM 15363</strain>
    </source>
</reference>
<keyword evidence="5" id="KW-1185">Reference proteome</keyword>
<feature type="signal peptide" evidence="2">
    <location>
        <begin position="1"/>
        <end position="28"/>
    </location>
</feature>
<dbReference type="Proteomes" id="UP000199492">
    <property type="component" value="Unassembled WGS sequence"/>
</dbReference>
<evidence type="ECO:0000313" key="4">
    <source>
        <dbReference type="EMBL" id="SDI49556.1"/>
    </source>
</evidence>